<organism evidence="2 3">
    <name type="scientific">Maledivibacter halophilus</name>
    <dbReference type="NCBI Taxonomy" id="36842"/>
    <lineage>
        <taxon>Bacteria</taxon>
        <taxon>Bacillati</taxon>
        <taxon>Bacillota</taxon>
        <taxon>Clostridia</taxon>
        <taxon>Peptostreptococcales</taxon>
        <taxon>Caminicellaceae</taxon>
        <taxon>Maledivibacter</taxon>
    </lineage>
</organism>
<feature type="domain" description="DUF58" evidence="1">
    <location>
        <begin position="42"/>
        <end position="242"/>
    </location>
</feature>
<proteinExistence type="predicted"/>
<dbReference type="EMBL" id="FUZT01000006">
    <property type="protein sequence ID" value="SKC72938.1"/>
    <property type="molecule type" value="Genomic_DNA"/>
</dbReference>
<evidence type="ECO:0000313" key="3">
    <source>
        <dbReference type="Proteomes" id="UP000190285"/>
    </source>
</evidence>
<dbReference type="Proteomes" id="UP000190285">
    <property type="component" value="Unassembled WGS sequence"/>
</dbReference>
<accession>A0A1T5LBZ8</accession>
<evidence type="ECO:0000259" key="1">
    <source>
        <dbReference type="Pfam" id="PF01882"/>
    </source>
</evidence>
<reference evidence="2 3" key="1">
    <citation type="submission" date="2017-02" db="EMBL/GenBank/DDBJ databases">
        <authorList>
            <person name="Peterson S.W."/>
        </authorList>
    </citation>
    <scope>NUCLEOTIDE SEQUENCE [LARGE SCALE GENOMIC DNA]</scope>
    <source>
        <strain evidence="2 3">M1</strain>
    </source>
</reference>
<dbReference type="AlphaFoldDB" id="A0A1T5LBZ8"/>
<dbReference type="PANTHER" id="PTHR33608:SF7">
    <property type="entry name" value="DUF58 DOMAIN-CONTAINING PROTEIN"/>
    <property type="match status" value="1"/>
</dbReference>
<name>A0A1T5LBZ8_9FIRM</name>
<protein>
    <submittedName>
        <fullName evidence="2">Uncharacterized conserved protein (Some members contain a von Willebrand factor type A (VWA) domain)</fullName>
    </submittedName>
</protein>
<sequence>MLDKSFLNKLNTLKLNYRLSINKGYSGGRKSNAKGSSSEFSDFREYIHGDDFRKIDWNAYGRFEKLYVKEFMEEREVLINIFLDNSKSIDFGMPQKAEFLKNLALAFSYIGLNNLDRINLYYGEESNLKESGYLRSKNSLNKVIELLDSLCFQNKTDIFTLIEKRFYKPGISIIISDLFTDEFQNIIKYLSYMNQKIIVIHLLDKKEIKPDLIGDLRLIDSETLEDNDISINRAILNSYENTFKNFLKGIKETTKKYGAIYTLITNEFSMEKIIFERLMGAGILR</sequence>
<dbReference type="STRING" id="36842.SAMN02194393_02664"/>
<dbReference type="Pfam" id="PF01882">
    <property type="entry name" value="DUF58"/>
    <property type="match status" value="1"/>
</dbReference>
<dbReference type="RefSeq" id="WP_170917406.1">
    <property type="nucleotide sequence ID" value="NZ_FUZT01000006.1"/>
</dbReference>
<keyword evidence="3" id="KW-1185">Reference proteome</keyword>
<evidence type="ECO:0000313" key="2">
    <source>
        <dbReference type="EMBL" id="SKC72938.1"/>
    </source>
</evidence>
<dbReference type="InterPro" id="IPR002881">
    <property type="entry name" value="DUF58"/>
</dbReference>
<gene>
    <name evidence="2" type="ORF">SAMN02194393_02664</name>
</gene>
<dbReference type="PANTHER" id="PTHR33608">
    <property type="entry name" value="BLL2464 PROTEIN"/>
    <property type="match status" value="1"/>
</dbReference>